<dbReference type="SUPFAM" id="SSF81301">
    <property type="entry name" value="Nucleotidyltransferase"/>
    <property type="match status" value="1"/>
</dbReference>
<dbReference type="GO" id="GO:0016779">
    <property type="term" value="F:nucleotidyltransferase activity"/>
    <property type="evidence" value="ECO:0007669"/>
    <property type="project" value="TreeGrafter"/>
</dbReference>
<dbReference type="Gene3D" id="3.30.460.10">
    <property type="entry name" value="Beta Polymerase, domain 2"/>
    <property type="match status" value="1"/>
</dbReference>
<dbReference type="PANTHER" id="PTHR12271:SF40">
    <property type="entry name" value="POLY(A) RNA POLYMERASE GLD2"/>
    <property type="match status" value="1"/>
</dbReference>
<evidence type="ECO:0008006" key="4">
    <source>
        <dbReference type="Google" id="ProtNLM"/>
    </source>
</evidence>
<feature type="compositionally biased region" description="Polar residues" evidence="1">
    <location>
        <begin position="166"/>
        <end position="177"/>
    </location>
</feature>
<dbReference type="EMBL" id="AHZU02000606">
    <property type="protein sequence ID" value="KFG42365.1"/>
    <property type="molecule type" value="Genomic_DNA"/>
</dbReference>
<gene>
    <name evidence="2" type="ORF">TGDOM2_290590</name>
</gene>
<comment type="caution">
    <text evidence="2">The sequence shown here is derived from an EMBL/GenBank/DDBJ whole genome shotgun (WGS) entry which is preliminary data.</text>
</comment>
<dbReference type="PANTHER" id="PTHR12271">
    <property type="entry name" value="POLY A POLYMERASE CID PAP -RELATED"/>
    <property type="match status" value="1"/>
</dbReference>
<feature type="region of interest" description="Disordered" evidence="1">
    <location>
        <begin position="328"/>
        <end position="347"/>
    </location>
</feature>
<name>A0A086KD97_TOXGO</name>
<feature type="region of interest" description="Disordered" evidence="1">
    <location>
        <begin position="158"/>
        <end position="178"/>
    </location>
</feature>
<accession>A0A086KD97</accession>
<organism evidence="2 3">
    <name type="scientific">Toxoplasma gondii GAB2-2007-GAL-DOM2</name>
    <dbReference type="NCBI Taxonomy" id="1130820"/>
    <lineage>
        <taxon>Eukaryota</taxon>
        <taxon>Sar</taxon>
        <taxon>Alveolata</taxon>
        <taxon>Apicomplexa</taxon>
        <taxon>Conoidasida</taxon>
        <taxon>Coccidia</taxon>
        <taxon>Eucoccidiorida</taxon>
        <taxon>Eimeriorina</taxon>
        <taxon>Sarcocystidae</taxon>
        <taxon>Toxoplasma</taxon>
    </lineage>
</organism>
<dbReference type="OrthoDB" id="412781at2759"/>
<dbReference type="SUPFAM" id="SSF81631">
    <property type="entry name" value="PAP/OAS1 substrate-binding domain"/>
    <property type="match status" value="1"/>
</dbReference>
<dbReference type="AlphaFoldDB" id="A0A086KD97"/>
<dbReference type="Proteomes" id="UP000028837">
    <property type="component" value="Unassembled WGS sequence"/>
</dbReference>
<protein>
    <recommendedName>
        <fullName evidence="4">Polynucleotide adenylyltransferase</fullName>
    </recommendedName>
</protein>
<sequence length="940" mass="104303">MGLLTCHDLVSSTLQHAAGTQATTLIGTCCCCCCCRNVRTSTPFKFQQIFCAALDLLQREATTALSCDPDGSILADYAASRSVSSYAVSHPYLVKLPHSMGGGNAEERNSLYGHNGMHGSALPLSESQQLHLDKKLLLSQDRASQLSQELLRQTNVEHASKANEMPVTSANQDNSSGRVLYGKQTGGRGGKRLQSWHDVLFLINWDLNDVAVCNLLHLFSRSNPVKQVLRRCFSVSVDRFLFALLRRVLTVPTPASFHGKQAGEQNGFSGSVQVTNPSFRPPVTLPHTSEKEAFQLDLVRCCLSSFCHLLFRTWASLAMTLEDPAPLLSKSRNSTRSHQEDSLGNEGSSRFCCACCVCSRAALTQRLFCSIHSHGGRALWNVVSKSPGVGGHCLFPRSIKASEEVSGVFLGMKSLLLPGLLMVWRDPRFPYVFPTEFLQSFDSLIHYTHREELHILRRQQRQATARFLNSQTWSSSGNTAAGAYGGTDMIGCSTTLKLGVMSLFLQAEHALKRGDIENMEKALGGEQHECADGKAAGVASATNDTRYLDLAKSITSSVAEALRPFHAAMLLRRFGPSRLPRRLYSEPAKVISEELGAILHEEYEVSGHLNEARDAATDFVANVCRWLWGSRMETNETRREQDRPHERFKAQEGSNRKDTLPCPEDDESGVWVWQFGSCVNGFSTRVSDVDICVLLAGNAAQLRGGSSGFAERGTRTPDEVNVQKHLHEIMLSWHGHDTEYGQAEKAVRLLGEVLERIKIAQNFDEDFESQDEQGKAGSVGQTPASEEPSDDKDAWQPRLKMDGIEIVPHARVPICRIDFLYGTFARTPSSTGQDSWSWQHVKTEVSFSNRLAILNSRYICRLAAQTPLSFTLAAAVKVWAQRRGLANAYRGYFSSYTWLLMAFHFLACREQPLIHNLLSPLPRMLKRVIAAGVKMHFQMR</sequence>
<dbReference type="InterPro" id="IPR043519">
    <property type="entry name" value="NT_sf"/>
</dbReference>
<dbReference type="GO" id="GO:0031123">
    <property type="term" value="P:RNA 3'-end processing"/>
    <property type="evidence" value="ECO:0007669"/>
    <property type="project" value="TreeGrafter"/>
</dbReference>
<reference evidence="2 3" key="1">
    <citation type="submission" date="2014-02" db="EMBL/GenBank/DDBJ databases">
        <authorList>
            <person name="Sibley D."/>
            <person name="Venepally P."/>
            <person name="Karamycheva S."/>
            <person name="Hadjithomas M."/>
            <person name="Khan A."/>
            <person name="Brunk B."/>
            <person name="Roos D."/>
            <person name="Caler E."/>
            <person name="Lorenzi H."/>
        </authorList>
    </citation>
    <scope>NUCLEOTIDE SEQUENCE [LARGE SCALE GENOMIC DNA]</scope>
    <source>
        <strain evidence="2 3">GAB2-2007-GAL-DOM2</strain>
    </source>
</reference>
<evidence type="ECO:0000256" key="1">
    <source>
        <dbReference type="SAM" id="MobiDB-lite"/>
    </source>
</evidence>
<dbReference type="Gene3D" id="1.10.1410.10">
    <property type="match status" value="1"/>
</dbReference>
<evidence type="ECO:0000313" key="2">
    <source>
        <dbReference type="EMBL" id="KFG42365.1"/>
    </source>
</evidence>
<proteinExistence type="predicted"/>
<evidence type="ECO:0000313" key="3">
    <source>
        <dbReference type="Proteomes" id="UP000028837"/>
    </source>
</evidence>
<dbReference type="VEuPathDB" id="ToxoDB:TGDOM2_290590"/>
<feature type="region of interest" description="Disordered" evidence="1">
    <location>
        <begin position="766"/>
        <end position="795"/>
    </location>
</feature>
<feature type="region of interest" description="Disordered" evidence="1">
    <location>
        <begin position="635"/>
        <end position="662"/>
    </location>
</feature>
<feature type="compositionally biased region" description="Basic and acidic residues" evidence="1">
    <location>
        <begin position="635"/>
        <end position="659"/>
    </location>
</feature>